<gene>
    <name evidence="1" type="ORF">Tco_0878458</name>
</gene>
<dbReference type="EMBL" id="BQNB010013743">
    <property type="protein sequence ID" value="GJT19752.1"/>
    <property type="molecule type" value="Genomic_DNA"/>
</dbReference>
<dbReference type="Gene3D" id="3.40.50.300">
    <property type="entry name" value="P-loop containing nucleotide triphosphate hydrolases"/>
    <property type="match status" value="1"/>
</dbReference>
<name>A0ABQ5C193_9ASTR</name>
<dbReference type="Pfam" id="PF00071">
    <property type="entry name" value="Ras"/>
    <property type="match status" value="1"/>
</dbReference>
<sequence>MGRRYIANTSCVSAANTPYGSATANAEAAVYTCNGKLRAQHSSYSNKLQSLNAAFPLGVVTPTTSTEASSSVAEDVITELDHTGAINATAIGVHMASLCAMTRRMSYPGTDVEYENGGQAGQESFRSITRSYYRGAAGALLVYDINRWVNRISGPLLDENQVRSIVDEIKQNELRGPRLKILMHRKESYLKGKMNKNKSSIKFVLLTLLSLDSRCGNMGWLANVP</sequence>
<dbReference type="SMART" id="SM00175">
    <property type="entry name" value="RAB"/>
    <property type="match status" value="1"/>
</dbReference>
<dbReference type="Proteomes" id="UP001151760">
    <property type="component" value="Unassembled WGS sequence"/>
</dbReference>
<protein>
    <submittedName>
        <fullName evidence="1">Ras-related protein RabZ-like protein isoform X1</fullName>
    </submittedName>
</protein>
<reference evidence="1" key="1">
    <citation type="journal article" date="2022" name="Int. J. Mol. Sci.">
        <title>Draft Genome of Tanacetum Coccineum: Genomic Comparison of Closely Related Tanacetum-Family Plants.</title>
        <authorList>
            <person name="Yamashiro T."/>
            <person name="Shiraishi A."/>
            <person name="Nakayama K."/>
            <person name="Satake H."/>
        </authorList>
    </citation>
    <scope>NUCLEOTIDE SEQUENCE</scope>
</reference>
<evidence type="ECO:0000313" key="2">
    <source>
        <dbReference type="Proteomes" id="UP001151760"/>
    </source>
</evidence>
<comment type="caution">
    <text evidence="1">The sequence shown here is derived from an EMBL/GenBank/DDBJ whole genome shotgun (WGS) entry which is preliminary data.</text>
</comment>
<organism evidence="1 2">
    <name type="scientific">Tanacetum coccineum</name>
    <dbReference type="NCBI Taxonomy" id="301880"/>
    <lineage>
        <taxon>Eukaryota</taxon>
        <taxon>Viridiplantae</taxon>
        <taxon>Streptophyta</taxon>
        <taxon>Embryophyta</taxon>
        <taxon>Tracheophyta</taxon>
        <taxon>Spermatophyta</taxon>
        <taxon>Magnoliopsida</taxon>
        <taxon>eudicotyledons</taxon>
        <taxon>Gunneridae</taxon>
        <taxon>Pentapetalae</taxon>
        <taxon>asterids</taxon>
        <taxon>campanulids</taxon>
        <taxon>Asterales</taxon>
        <taxon>Asteraceae</taxon>
        <taxon>Asteroideae</taxon>
        <taxon>Anthemideae</taxon>
        <taxon>Anthemidinae</taxon>
        <taxon>Tanacetum</taxon>
    </lineage>
</organism>
<evidence type="ECO:0000313" key="1">
    <source>
        <dbReference type="EMBL" id="GJT19752.1"/>
    </source>
</evidence>
<dbReference type="InterPro" id="IPR027417">
    <property type="entry name" value="P-loop_NTPase"/>
</dbReference>
<dbReference type="PROSITE" id="PS51419">
    <property type="entry name" value="RAB"/>
    <property type="match status" value="1"/>
</dbReference>
<dbReference type="SUPFAM" id="SSF52540">
    <property type="entry name" value="P-loop containing nucleoside triphosphate hydrolases"/>
    <property type="match status" value="1"/>
</dbReference>
<dbReference type="InterPro" id="IPR001806">
    <property type="entry name" value="Small_GTPase"/>
</dbReference>
<proteinExistence type="predicted"/>
<keyword evidence="2" id="KW-1185">Reference proteome</keyword>
<accession>A0ABQ5C193</accession>
<reference evidence="1" key="2">
    <citation type="submission" date="2022-01" db="EMBL/GenBank/DDBJ databases">
        <authorList>
            <person name="Yamashiro T."/>
            <person name="Shiraishi A."/>
            <person name="Satake H."/>
            <person name="Nakayama K."/>
        </authorList>
    </citation>
    <scope>NUCLEOTIDE SEQUENCE</scope>
</reference>